<reference evidence="1" key="1">
    <citation type="submission" date="2018-02" db="EMBL/GenBank/DDBJ databases">
        <title>Rhizophora mucronata_Transcriptome.</title>
        <authorList>
            <person name="Meera S.P."/>
            <person name="Sreeshan A."/>
            <person name="Augustine A."/>
        </authorList>
    </citation>
    <scope>NUCLEOTIDE SEQUENCE</scope>
    <source>
        <tissue evidence="1">Leaf</tissue>
    </source>
</reference>
<dbReference type="EMBL" id="GGEC01080688">
    <property type="protein sequence ID" value="MBX61172.1"/>
    <property type="molecule type" value="Transcribed_RNA"/>
</dbReference>
<protein>
    <submittedName>
        <fullName evidence="1">Uncharacterized protein</fullName>
    </submittedName>
</protein>
<evidence type="ECO:0000313" key="1">
    <source>
        <dbReference type="EMBL" id="MBX61172.1"/>
    </source>
</evidence>
<sequence length="14" mass="1595">MKILPSSFCIIELT</sequence>
<proteinExistence type="predicted"/>
<name>A0A2P2Q2J7_RHIMU</name>
<organism evidence="1">
    <name type="scientific">Rhizophora mucronata</name>
    <name type="common">Asiatic mangrove</name>
    <dbReference type="NCBI Taxonomy" id="61149"/>
    <lineage>
        <taxon>Eukaryota</taxon>
        <taxon>Viridiplantae</taxon>
        <taxon>Streptophyta</taxon>
        <taxon>Embryophyta</taxon>
        <taxon>Tracheophyta</taxon>
        <taxon>Spermatophyta</taxon>
        <taxon>Magnoliopsida</taxon>
        <taxon>eudicotyledons</taxon>
        <taxon>Gunneridae</taxon>
        <taxon>Pentapetalae</taxon>
        <taxon>rosids</taxon>
        <taxon>fabids</taxon>
        <taxon>Malpighiales</taxon>
        <taxon>Rhizophoraceae</taxon>
        <taxon>Rhizophora</taxon>
    </lineage>
</organism>
<accession>A0A2P2Q2J7</accession>